<evidence type="ECO:0000256" key="2">
    <source>
        <dbReference type="ARBA" id="ARBA00023002"/>
    </source>
</evidence>
<dbReference type="InterPro" id="IPR050418">
    <property type="entry name" value="D-iso_2-hydroxyacid_DH_PdxB"/>
</dbReference>
<dbReference type="CDD" id="cd05198">
    <property type="entry name" value="formate_dh_like"/>
    <property type="match status" value="1"/>
</dbReference>
<dbReference type="AlphaFoldDB" id="A0AAN9YS60"/>
<feature type="domain" description="D-isomer specific 2-hydroxyacid dehydrogenase NAD-binding" evidence="7">
    <location>
        <begin position="117"/>
        <end position="318"/>
    </location>
</feature>
<feature type="compositionally biased region" description="Low complexity" evidence="5">
    <location>
        <begin position="201"/>
        <end position="210"/>
    </location>
</feature>
<accession>A0AAN9YS60</accession>
<dbReference type="SUPFAM" id="SSF52283">
    <property type="entry name" value="Formate/glycerate dehydrogenase catalytic domain-like"/>
    <property type="match status" value="1"/>
</dbReference>
<protein>
    <recommendedName>
        <fullName evidence="10">Glycerate dehydrogenase</fullName>
    </recommendedName>
</protein>
<dbReference type="Gene3D" id="3.40.50.720">
    <property type="entry name" value="NAD(P)-binding Rossmann-like Domain"/>
    <property type="match status" value="2"/>
</dbReference>
<evidence type="ECO:0000259" key="6">
    <source>
        <dbReference type="Pfam" id="PF00389"/>
    </source>
</evidence>
<sequence length="350" mass="36886">MHSRSETHLIIAALQTSLVPAPEFHLPAPYTCEVRQYASTAPDQVAERLRDADIATLSTLRLPAHVLSAAVSPRLKMVAVIASGTDSVDLAACRARGIAVSNTPHCNARAVAEHAIALYFDARRSLTLTHNLTRAGRWVERGSALAAVMDSGSGSDRGPPRTCRSETLGIVGYGGVGRGIESIARALGMRVLISGRKGQEPSLPSSSSSSATEGPTRTPFDTVVRESTVLALCLPRTPDTVSLVAAPELAAMRADAIVINVSRAGIVDEDALVAALRDRRIAGAAVDVHPVEPAGPGNSRLLAPDTAELNLIATPHTAWIAEDTIRNYQGALVENVASWLVTGRPKFQVV</sequence>
<evidence type="ECO:0000259" key="7">
    <source>
        <dbReference type="Pfam" id="PF02826"/>
    </source>
</evidence>
<feature type="domain" description="D-isomer specific 2-hydroxyacid dehydrogenase catalytic" evidence="6">
    <location>
        <begin position="33"/>
        <end position="349"/>
    </location>
</feature>
<dbReference type="GO" id="GO:0051287">
    <property type="term" value="F:NAD binding"/>
    <property type="evidence" value="ECO:0007669"/>
    <property type="project" value="InterPro"/>
</dbReference>
<feature type="region of interest" description="Disordered" evidence="5">
    <location>
        <begin position="197"/>
        <end position="220"/>
    </location>
</feature>
<dbReference type="InterPro" id="IPR006140">
    <property type="entry name" value="D-isomer_DH_NAD-bd"/>
</dbReference>
<dbReference type="PANTHER" id="PTHR43761">
    <property type="entry name" value="D-ISOMER SPECIFIC 2-HYDROXYACID DEHYDROGENASE FAMILY PROTEIN (AFU_ORTHOLOGUE AFUA_1G13630)"/>
    <property type="match status" value="1"/>
</dbReference>
<dbReference type="Pfam" id="PF02826">
    <property type="entry name" value="2-Hacid_dh_C"/>
    <property type="match status" value="1"/>
</dbReference>
<dbReference type="GO" id="GO:0016616">
    <property type="term" value="F:oxidoreductase activity, acting on the CH-OH group of donors, NAD or NADP as acceptor"/>
    <property type="evidence" value="ECO:0007669"/>
    <property type="project" value="InterPro"/>
</dbReference>
<evidence type="ECO:0000313" key="9">
    <source>
        <dbReference type="Proteomes" id="UP001320420"/>
    </source>
</evidence>
<evidence type="ECO:0008006" key="10">
    <source>
        <dbReference type="Google" id="ProtNLM"/>
    </source>
</evidence>
<gene>
    <name evidence="8" type="ORF">SLS62_002395</name>
</gene>
<name>A0AAN9YS60_9PEZI</name>
<dbReference type="PANTHER" id="PTHR43761:SF1">
    <property type="entry name" value="D-ISOMER SPECIFIC 2-HYDROXYACID DEHYDROGENASE CATALYTIC DOMAIN-CONTAINING PROTEIN-RELATED"/>
    <property type="match status" value="1"/>
</dbReference>
<reference evidence="8 9" key="1">
    <citation type="submission" date="2024-02" db="EMBL/GenBank/DDBJ databases">
        <title>De novo assembly and annotation of 12 fungi associated with fruit tree decline syndrome in Ontario, Canada.</title>
        <authorList>
            <person name="Sulman M."/>
            <person name="Ellouze W."/>
            <person name="Ilyukhin E."/>
        </authorList>
    </citation>
    <scope>NUCLEOTIDE SEQUENCE [LARGE SCALE GENOMIC DNA]</scope>
    <source>
        <strain evidence="8 9">M11/M66-122</strain>
    </source>
</reference>
<dbReference type="Proteomes" id="UP001320420">
    <property type="component" value="Unassembled WGS sequence"/>
</dbReference>
<dbReference type="SUPFAM" id="SSF51735">
    <property type="entry name" value="NAD(P)-binding Rossmann-fold domains"/>
    <property type="match status" value="1"/>
</dbReference>
<proteinExistence type="inferred from homology"/>
<keyword evidence="2 4" id="KW-0560">Oxidoreductase</keyword>
<dbReference type="InterPro" id="IPR036291">
    <property type="entry name" value="NAD(P)-bd_dom_sf"/>
</dbReference>
<evidence type="ECO:0000256" key="5">
    <source>
        <dbReference type="SAM" id="MobiDB-lite"/>
    </source>
</evidence>
<dbReference type="InterPro" id="IPR006139">
    <property type="entry name" value="D-isomer_2_OHA_DH_cat_dom"/>
</dbReference>
<evidence type="ECO:0000313" key="8">
    <source>
        <dbReference type="EMBL" id="KAK7755466.1"/>
    </source>
</evidence>
<keyword evidence="9" id="KW-1185">Reference proteome</keyword>
<dbReference type="EMBL" id="JAKJXP020000012">
    <property type="protein sequence ID" value="KAK7755466.1"/>
    <property type="molecule type" value="Genomic_DNA"/>
</dbReference>
<comment type="similarity">
    <text evidence="1 4">Belongs to the D-isomer specific 2-hydroxyacid dehydrogenase family.</text>
</comment>
<dbReference type="Pfam" id="PF00389">
    <property type="entry name" value="2-Hacid_dh"/>
    <property type="match status" value="1"/>
</dbReference>
<evidence type="ECO:0000256" key="4">
    <source>
        <dbReference type="RuleBase" id="RU003719"/>
    </source>
</evidence>
<comment type="caution">
    <text evidence="8">The sequence shown here is derived from an EMBL/GenBank/DDBJ whole genome shotgun (WGS) entry which is preliminary data.</text>
</comment>
<keyword evidence="3" id="KW-0520">NAD</keyword>
<evidence type="ECO:0000256" key="3">
    <source>
        <dbReference type="ARBA" id="ARBA00023027"/>
    </source>
</evidence>
<organism evidence="8 9">
    <name type="scientific">Diatrype stigma</name>
    <dbReference type="NCBI Taxonomy" id="117547"/>
    <lineage>
        <taxon>Eukaryota</taxon>
        <taxon>Fungi</taxon>
        <taxon>Dikarya</taxon>
        <taxon>Ascomycota</taxon>
        <taxon>Pezizomycotina</taxon>
        <taxon>Sordariomycetes</taxon>
        <taxon>Xylariomycetidae</taxon>
        <taxon>Xylariales</taxon>
        <taxon>Diatrypaceae</taxon>
        <taxon>Diatrype</taxon>
    </lineage>
</organism>
<evidence type="ECO:0000256" key="1">
    <source>
        <dbReference type="ARBA" id="ARBA00005854"/>
    </source>
</evidence>